<evidence type="ECO:0000256" key="2">
    <source>
        <dbReference type="SAM" id="Phobius"/>
    </source>
</evidence>
<keyword evidence="2" id="KW-1133">Transmembrane helix</keyword>
<keyword evidence="4" id="KW-1185">Reference proteome</keyword>
<proteinExistence type="predicted"/>
<sequence>MTANLIPFYYTIGFTVILVALVPRRDIRRLAIYGMIFGGLADILVVSFANYIGEFRYINYEPFGLFGIHFMAPIAWTVFFMLYFYFLPSETVYRYVYTVMGMLYSMMFCQTITKLGILSLANGLIDSIAPFVPWYLVATWGYIKLTEEEERQPRRSGTFAVLQPAAKPLPPESEKLPDGSKS</sequence>
<evidence type="ECO:0000256" key="1">
    <source>
        <dbReference type="SAM" id="MobiDB-lite"/>
    </source>
</evidence>
<protein>
    <submittedName>
        <fullName evidence="3">Uncharacterized protein</fullName>
    </submittedName>
</protein>
<keyword evidence="2" id="KW-0472">Membrane</keyword>
<gene>
    <name evidence="3" type="ORF">SAMN04490178_11416</name>
</gene>
<dbReference type="STRING" id="112903.SAMN04490178_11416"/>
<feature type="region of interest" description="Disordered" evidence="1">
    <location>
        <begin position="149"/>
        <end position="182"/>
    </location>
</feature>
<dbReference type="AlphaFoldDB" id="A0A1H8W4B2"/>
<evidence type="ECO:0000313" key="4">
    <source>
        <dbReference type="Proteomes" id="UP000198847"/>
    </source>
</evidence>
<feature type="transmembrane region" description="Helical" evidence="2">
    <location>
        <begin position="64"/>
        <end position="87"/>
    </location>
</feature>
<dbReference type="EMBL" id="FODY01000014">
    <property type="protein sequence ID" value="SEP22475.1"/>
    <property type="molecule type" value="Genomic_DNA"/>
</dbReference>
<evidence type="ECO:0000313" key="3">
    <source>
        <dbReference type="EMBL" id="SEP22475.1"/>
    </source>
</evidence>
<dbReference type="Proteomes" id="UP000198847">
    <property type="component" value="Unassembled WGS sequence"/>
</dbReference>
<dbReference type="RefSeq" id="WP_177173576.1">
    <property type="nucleotide sequence ID" value="NZ_FODY01000014.1"/>
</dbReference>
<reference evidence="3 4" key="1">
    <citation type="submission" date="2016-10" db="EMBL/GenBank/DDBJ databases">
        <authorList>
            <person name="de Groot N.N."/>
        </authorList>
    </citation>
    <scope>NUCLEOTIDE SEQUENCE [LARGE SCALE GENOMIC DNA]</scope>
    <source>
        <strain evidence="3 4">DSM 13305</strain>
    </source>
</reference>
<organism evidence="3 4">
    <name type="scientific">Propionispora vibrioides</name>
    <dbReference type="NCBI Taxonomy" id="112903"/>
    <lineage>
        <taxon>Bacteria</taxon>
        <taxon>Bacillati</taxon>
        <taxon>Bacillota</taxon>
        <taxon>Negativicutes</taxon>
        <taxon>Selenomonadales</taxon>
        <taxon>Sporomusaceae</taxon>
        <taxon>Propionispora</taxon>
    </lineage>
</organism>
<feature type="transmembrane region" description="Helical" evidence="2">
    <location>
        <begin position="30"/>
        <end position="52"/>
    </location>
</feature>
<name>A0A1H8W4B2_9FIRM</name>
<accession>A0A1H8W4B2</accession>
<keyword evidence="2" id="KW-0812">Transmembrane</keyword>
<feature type="compositionally biased region" description="Basic and acidic residues" evidence="1">
    <location>
        <begin position="172"/>
        <end position="182"/>
    </location>
</feature>
<feature type="transmembrane region" description="Helical" evidence="2">
    <location>
        <begin position="6"/>
        <end position="23"/>
    </location>
</feature>